<keyword evidence="2" id="KW-1185">Reference proteome</keyword>
<dbReference type="EMBL" id="JAIGNU010000002">
    <property type="protein sequence ID" value="MBX7501879.1"/>
    <property type="molecule type" value="Genomic_DNA"/>
</dbReference>
<evidence type="ECO:0000313" key="2">
    <source>
        <dbReference type="Proteomes" id="UP000782554"/>
    </source>
</evidence>
<accession>A0ABS7JWB9</accession>
<comment type="caution">
    <text evidence="1">The sequence shown here is derived from an EMBL/GenBank/DDBJ whole genome shotgun (WGS) entry which is preliminary data.</text>
</comment>
<sequence>MYGTFRQFEWQASLHSQALAGNAEALAATFPDCPAFRRFPPQNRTGRSYPGLAPCLLICLLVGQPAAQYSLGQVGFVSRVVLPKAADGSLGSVGDFQETGRAVNSALSVVTRHQPQQAPEPITRGKRNSYPAVSIAADEVVSFPAEDDFVSLPKSDTTSWTDVERTHKPKTLQAIVSGSSAGKLEFSDESQILSVRLGSLLNLVSDRFEAAEFERLSQSSAASEYVAVDVLAAMGIPIRYDPVYDEFLIELPSGDQAQVPSRNS</sequence>
<dbReference type="Proteomes" id="UP000782554">
    <property type="component" value="Unassembled WGS sequence"/>
</dbReference>
<protein>
    <submittedName>
        <fullName evidence="1">Uncharacterized protein</fullName>
    </submittedName>
</protein>
<reference evidence="1 2" key="1">
    <citation type="submission" date="2021-08" db="EMBL/GenBank/DDBJ databases">
        <title>Comparative Genomics Analysis of the Genus Qipengyuania Reveals Extensive Genetic Diversity and Metabolic Versatility, Including the Description of Fifteen Novel Species.</title>
        <authorList>
            <person name="Liu Y."/>
        </authorList>
    </citation>
    <scope>NUCLEOTIDE SEQUENCE [LARGE SCALE GENOMIC DNA]</scope>
    <source>
        <strain evidence="1 2">YG27</strain>
    </source>
</reference>
<dbReference type="RefSeq" id="WP_221603072.1">
    <property type="nucleotide sequence ID" value="NZ_JAIGNU010000002.1"/>
</dbReference>
<proteinExistence type="predicted"/>
<organism evidence="1 2">
    <name type="scientific">Qipengyuania mesophila</name>
    <dbReference type="NCBI Taxonomy" id="2867246"/>
    <lineage>
        <taxon>Bacteria</taxon>
        <taxon>Pseudomonadati</taxon>
        <taxon>Pseudomonadota</taxon>
        <taxon>Alphaproteobacteria</taxon>
        <taxon>Sphingomonadales</taxon>
        <taxon>Erythrobacteraceae</taxon>
        <taxon>Qipengyuania</taxon>
    </lineage>
</organism>
<evidence type="ECO:0000313" key="1">
    <source>
        <dbReference type="EMBL" id="MBX7501879.1"/>
    </source>
</evidence>
<gene>
    <name evidence="1" type="ORF">K3181_10540</name>
</gene>
<name>A0ABS7JWB9_9SPHN</name>